<reference evidence="1 2" key="1">
    <citation type="journal article" date="2015" name="Nat. Commun.">
        <title>Lucilia cuprina genome unlocks parasitic fly biology to underpin future interventions.</title>
        <authorList>
            <person name="Anstead C.A."/>
            <person name="Korhonen P.K."/>
            <person name="Young N.D."/>
            <person name="Hall R.S."/>
            <person name="Jex A.R."/>
            <person name="Murali S.C."/>
            <person name="Hughes D.S."/>
            <person name="Lee S.F."/>
            <person name="Perry T."/>
            <person name="Stroehlein A.J."/>
            <person name="Ansell B.R."/>
            <person name="Breugelmans B."/>
            <person name="Hofmann A."/>
            <person name="Qu J."/>
            <person name="Dugan S."/>
            <person name="Lee S.L."/>
            <person name="Chao H."/>
            <person name="Dinh H."/>
            <person name="Han Y."/>
            <person name="Doddapaneni H.V."/>
            <person name="Worley K.C."/>
            <person name="Muzny D.M."/>
            <person name="Ioannidis P."/>
            <person name="Waterhouse R.M."/>
            <person name="Zdobnov E.M."/>
            <person name="James P.J."/>
            <person name="Bagnall N.H."/>
            <person name="Kotze A.C."/>
            <person name="Gibbs R.A."/>
            <person name="Richards S."/>
            <person name="Batterham P."/>
            <person name="Gasser R.B."/>
        </authorList>
    </citation>
    <scope>NUCLEOTIDE SEQUENCE [LARGE SCALE GENOMIC DNA]</scope>
    <source>
        <strain evidence="1 2">LS</strain>
        <tissue evidence="1">Full body</tissue>
    </source>
</reference>
<dbReference type="GO" id="GO:0016538">
    <property type="term" value="F:cyclin-dependent protein serine/threonine kinase regulator activity"/>
    <property type="evidence" value="ECO:0007669"/>
    <property type="project" value="TreeGrafter"/>
</dbReference>
<organism evidence="1 2">
    <name type="scientific">Lucilia cuprina</name>
    <name type="common">Green bottle fly</name>
    <name type="synonym">Australian sheep blowfly</name>
    <dbReference type="NCBI Taxonomy" id="7375"/>
    <lineage>
        <taxon>Eukaryota</taxon>
        <taxon>Metazoa</taxon>
        <taxon>Ecdysozoa</taxon>
        <taxon>Arthropoda</taxon>
        <taxon>Hexapoda</taxon>
        <taxon>Insecta</taxon>
        <taxon>Pterygota</taxon>
        <taxon>Neoptera</taxon>
        <taxon>Endopterygota</taxon>
        <taxon>Diptera</taxon>
        <taxon>Brachycera</taxon>
        <taxon>Muscomorpha</taxon>
        <taxon>Oestroidea</taxon>
        <taxon>Calliphoridae</taxon>
        <taxon>Luciliinae</taxon>
        <taxon>Lucilia</taxon>
    </lineage>
</organism>
<dbReference type="GO" id="GO:0005634">
    <property type="term" value="C:nucleus"/>
    <property type="evidence" value="ECO:0007669"/>
    <property type="project" value="TreeGrafter"/>
</dbReference>
<keyword evidence="2" id="KW-1185">Reference proteome</keyword>
<dbReference type="PANTHER" id="PTHR15615:SF94">
    <property type="entry name" value="PHO85 CYCLIN-6-RELATED"/>
    <property type="match status" value="1"/>
</dbReference>
<comment type="caution">
    <text evidence="1">The sequence shown here is derived from an EMBL/GenBank/DDBJ whole genome shotgun (WGS) entry which is preliminary data.</text>
</comment>
<gene>
    <name evidence="1" type="ORF">FF38_10305</name>
</gene>
<sequence length="186" mass="21071">LLEPFFSDARAAWSFSLTTRLTIFCSSTRKARMIRSLTASPQRVPPYSNPQIYPPEEPTLEARKSVDYLWAHENTASPPRTVETGINSEDRSFPPNIVRGLQRPLRIRTFHFAGCDTNKVIQMIASILRKIISRNDRAPEQVSKEPIGTEGEQYKSKLMTFHGCNVPGISLDAYLKRILKYCPSTA</sequence>
<evidence type="ECO:0000313" key="1">
    <source>
        <dbReference type="EMBL" id="KNC29387.1"/>
    </source>
</evidence>
<dbReference type="Gene3D" id="1.10.472.10">
    <property type="entry name" value="Cyclin-like"/>
    <property type="match status" value="1"/>
</dbReference>
<dbReference type="PANTHER" id="PTHR15615">
    <property type="match status" value="1"/>
</dbReference>
<feature type="non-terminal residue" evidence="1">
    <location>
        <position position="186"/>
    </location>
</feature>
<dbReference type="GO" id="GO:0019901">
    <property type="term" value="F:protein kinase binding"/>
    <property type="evidence" value="ECO:0007669"/>
    <property type="project" value="InterPro"/>
</dbReference>
<dbReference type="AlphaFoldDB" id="A0A0L0CAX7"/>
<feature type="non-terminal residue" evidence="1">
    <location>
        <position position="1"/>
    </location>
</feature>
<protein>
    <submittedName>
        <fullName evidence="1">Uncharacterized protein</fullName>
    </submittedName>
</protein>
<proteinExistence type="predicted"/>
<dbReference type="Pfam" id="PF08613">
    <property type="entry name" value="Cyclin"/>
    <property type="match status" value="1"/>
</dbReference>
<dbReference type="Proteomes" id="UP000037069">
    <property type="component" value="Unassembled WGS sequence"/>
</dbReference>
<accession>A0A0L0CAX7</accession>
<dbReference type="STRING" id="7375.A0A0L0CAX7"/>
<dbReference type="GO" id="GO:0000307">
    <property type="term" value="C:cyclin-dependent protein kinase holoenzyme complex"/>
    <property type="evidence" value="ECO:0007669"/>
    <property type="project" value="TreeGrafter"/>
</dbReference>
<evidence type="ECO:0000313" key="2">
    <source>
        <dbReference type="Proteomes" id="UP000037069"/>
    </source>
</evidence>
<dbReference type="InterPro" id="IPR013922">
    <property type="entry name" value="Cyclin_PHO80-like"/>
</dbReference>
<name>A0A0L0CAX7_LUCCU</name>
<dbReference type="EMBL" id="JRES01000669">
    <property type="protein sequence ID" value="KNC29387.1"/>
    <property type="molecule type" value="Genomic_DNA"/>
</dbReference>